<reference evidence="1" key="1">
    <citation type="submission" date="2020-05" db="EMBL/GenBank/DDBJ databases">
        <title>WGS assembly of Panicum virgatum.</title>
        <authorList>
            <person name="Lovell J.T."/>
            <person name="Jenkins J."/>
            <person name="Shu S."/>
            <person name="Juenger T.E."/>
            <person name="Schmutz J."/>
        </authorList>
    </citation>
    <scope>NUCLEOTIDE SEQUENCE</scope>
    <source>
        <strain evidence="1">AP13</strain>
    </source>
</reference>
<dbReference type="AlphaFoldDB" id="A0A8T0QWR9"/>
<evidence type="ECO:0000313" key="1">
    <source>
        <dbReference type="EMBL" id="KAG2577419.1"/>
    </source>
</evidence>
<dbReference type="Proteomes" id="UP000823388">
    <property type="component" value="Chromosome 6N"/>
</dbReference>
<proteinExistence type="predicted"/>
<evidence type="ECO:0000313" key="2">
    <source>
        <dbReference type="Proteomes" id="UP000823388"/>
    </source>
</evidence>
<dbReference type="EMBL" id="CM029048">
    <property type="protein sequence ID" value="KAG2577419.1"/>
    <property type="molecule type" value="Genomic_DNA"/>
</dbReference>
<gene>
    <name evidence="1" type="ORF">PVAP13_6NG099300</name>
</gene>
<keyword evidence="2" id="KW-1185">Reference proteome</keyword>
<sequence length="91" mass="10196">MIGKHTHIREVSLNQSSALCCHYRDNRSSGIWHYTHPSALRGSAPPTMPRSSCANIILRRKYASASGFGYVYIEHQKQTRRTPHGGTTTPT</sequence>
<organism evidence="1 2">
    <name type="scientific">Panicum virgatum</name>
    <name type="common">Blackwell switchgrass</name>
    <dbReference type="NCBI Taxonomy" id="38727"/>
    <lineage>
        <taxon>Eukaryota</taxon>
        <taxon>Viridiplantae</taxon>
        <taxon>Streptophyta</taxon>
        <taxon>Embryophyta</taxon>
        <taxon>Tracheophyta</taxon>
        <taxon>Spermatophyta</taxon>
        <taxon>Magnoliopsida</taxon>
        <taxon>Liliopsida</taxon>
        <taxon>Poales</taxon>
        <taxon>Poaceae</taxon>
        <taxon>PACMAD clade</taxon>
        <taxon>Panicoideae</taxon>
        <taxon>Panicodae</taxon>
        <taxon>Paniceae</taxon>
        <taxon>Panicinae</taxon>
        <taxon>Panicum</taxon>
        <taxon>Panicum sect. Hiantes</taxon>
    </lineage>
</organism>
<comment type="caution">
    <text evidence="1">The sequence shown here is derived from an EMBL/GenBank/DDBJ whole genome shotgun (WGS) entry which is preliminary data.</text>
</comment>
<accession>A0A8T0QWR9</accession>
<name>A0A8T0QWR9_PANVG</name>
<protein>
    <submittedName>
        <fullName evidence="1">Uncharacterized protein</fullName>
    </submittedName>
</protein>